<dbReference type="AlphaFoldDB" id="A0A9X1SSH2"/>
<dbReference type="GO" id="GO:0006352">
    <property type="term" value="P:DNA-templated transcription initiation"/>
    <property type="evidence" value="ECO:0007669"/>
    <property type="project" value="InterPro"/>
</dbReference>
<evidence type="ECO:0000256" key="2">
    <source>
        <dbReference type="ARBA" id="ARBA00023015"/>
    </source>
</evidence>
<accession>A0A9X1SSH2</accession>
<evidence type="ECO:0000259" key="5">
    <source>
        <dbReference type="Pfam" id="PF08281"/>
    </source>
</evidence>
<feature type="domain" description="RNA polymerase sigma factor 70 region 4 type 2" evidence="5">
    <location>
        <begin position="94"/>
        <end position="144"/>
    </location>
</feature>
<comment type="caution">
    <text evidence="6">The sequence shown here is derived from an EMBL/GenBank/DDBJ whole genome shotgun (WGS) entry which is preliminary data.</text>
</comment>
<dbReference type="Proteomes" id="UP001138997">
    <property type="component" value="Unassembled WGS sequence"/>
</dbReference>
<dbReference type="PANTHER" id="PTHR43133:SF25">
    <property type="entry name" value="RNA POLYMERASE SIGMA FACTOR RFAY-RELATED"/>
    <property type="match status" value="1"/>
</dbReference>
<name>A0A9X1SSH2_9ACTN</name>
<dbReference type="SUPFAM" id="SSF88946">
    <property type="entry name" value="Sigma2 domain of RNA polymerase sigma factors"/>
    <property type="match status" value="1"/>
</dbReference>
<dbReference type="InterPro" id="IPR013249">
    <property type="entry name" value="RNA_pol_sigma70_r4_t2"/>
</dbReference>
<dbReference type="InterPro" id="IPR036388">
    <property type="entry name" value="WH-like_DNA-bd_sf"/>
</dbReference>
<dbReference type="SUPFAM" id="SSF88659">
    <property type="entry name" value="Sigma3 and sigma4 domains of RNA polymerase sigma factors"/>
    <property type="match status" value="1"/>
</dbReference>
<evidence type="ECO:0000313" key="6">
    <source>
        <dbReference type="EMBL" id="MCD5310662.1"/>
    </source>
</evidence>
<dbReference type="InterPro" id="IPR039425">
    <property type="entry name" value="RNA_pol_sigma-70-like"/>
</dbReference>
<evidence type="ECO:0000256" key="1">
    <source>
        <dbReference type="ARBA" id="ARBA00010641"/>
    </source>
</evidence>
<dbReference type="InterPro" id="IPR013324">
    <property type="entry name" value="RNA_pol_sigma_r3/r4-like"/>
</dbReference>
<dbReference type="Gene3D" id="1.10.1740.10">
    <property type="match status" value="1"/>
</dbReference>
<reference evidence="6" key="1">
    <citation type="submission" date="2021-11" db="EMBL/GenBank/DDBJ databases">
        <title>Streptomyces corallinus and Kineosporia corallina sp. nov., two new coral-derived marine actinobacteria.</title>
        <authorList>
            <person name="Buangrab K."/>
            <person name="Sutthacheep M."/>
            <person name="Yeemin T."/>
            <person name="Harunari E."/>
            <person name="Igarashi Y."/>
            <person name="Sripreechasak P."/>
            <person name="Kanchanasin P."/>
            <person name="Tanasupawat S."/>
            <person name="Phongsopitanun W."/>
        </authorList>
    </citation>
    <scope>NUCLEOTIDE SEQUENCE</scope>
    <source>
        <strain evidence="6">JCM 31032</strain>
    </source>
</reference>
<protein>
    <submittedName>
        <fullName evidence="6">Sigma-70 family RNA polymerase sigma factor</fullName>
    </submittedName>
</protein>
<dbReference type="GO" id="GO:0003677">
    <property type="term" value="F:DNA binding"/>
    <property type="evidence" value="ECO:0007669"/>
    <property type="project" value="InterPro"/>
</dbReference>
<dbReference type="InterPro" id="IPR014284">
    <property type="entry name" value="RNA_pol_sigma-70_dom"/>
</dbReference>
<dbReference type="GO" id="GO:0016987">
    <property type="term" value="F:sigma factor activity"/>
    <property type="evidence" value="ECO:0007669"/>
    <property type="project" value="UniProtKB-KW"/>
</dbReference>
<dbReference type="RefSeq" id="WP_231439739.1">
    <property type="nucleotide sequence ID" value="NZ_JAJOMB010000003.1"/>
</dbReference>
<dbReference type="PANTHER" id="PTHR43133">
    <property type="entry name" value="RNA POLYMERASE ECF-TYPE SIGMA FACTO"/>
    <property type="match status" value="1"/>
</dbReference>
<evidence type="ECO:0000313" key="7">
    <source>
        <dbReference type="Proteomes" id="UP001138997"/>
    </source>
</evidence>
<keyword evidence="4" id="KW-0804">Transcription</keyword>
<dbReference type="InterPro" id="IPR013325">
    <property type="entry name" value="RNA_pol_sigma_r2"/>
</dbReference>
<organism evidence="6 7">
    <name type="scientific">Kineosporia babensis</name>
    <dbReference type="NCBI Taxonomy" id="499548"/>
    <lineage>
        <taxon>Bacteria</taxon>
        <taxon>Bacillati</taxon>
        <taxon>Actinomycetota</taxon>
        <taxon>Actinomycetes</taxon>
        <taxon>Kineosporiales</taxon>
        <taxon>Kineosporiaceae</taxon>
        <taxon>Kineosporia</taxon>
    </lineage>
</organism>
<evidence type="ECO:0000256" key="4">
    <source>
        <dbReference type="ARBA" id="ARBA00023163"/>
    </source>
</evidence>
<gene>
    <name evidence="6" type="ORF">LR394_07130</name>
</gene>
<keyword evidence="7" id="KW-1185">Reference proteome</keyword>
<proteinExistence type="inferred from homology"/>
<dbReference type="Gene3D" id="1.10.10.10">
    <property type="entry name" value="Winged helix-like DNA-binding domain superfamily/Winged helix DNA-binding domain"/>
    <property type="match status" value="1"/>
</dbReference>
<dbReference type="Pfam" id="PF08281">
    <property type="entry name" value="Sigma70_r4_2"/>
    <property type="match status" value="1"/>
</dbReference>
<comment type="similarity">
    <text evidence="1">Belongs to the sigma-70 factor family. ECF subfamily.</text>
</comment>
<dbReference type="EMBL" id="JAJOMB010000003">
    <property type="protein sequence ID" value="MCD5310662.1"/>
    <property type="molecule type" value="Genomic_DNA"/>
</dbReference>
<sequence length="160" mass="18268">MAPLIEPLRRYLARRTDAATAEDVLAETLLVCWRRLEEIPAEPLPWAYGVARNCLANAERSRYRHERLLGRIARLDPPRPQAVMANETDASPMVSAALNQLRQQDAELLRLWAWEELAPAEIAEVLAISVNAATVRLHRAREKLKSVMESRDARTERRQP</sequence>
<evidence type="ECO:0000256" key="3">
    <source>
        <dbReference type="ARBA" id="ARBA00023082"/>
    </source>
</evidence>
<keyword evidence="2" id="KW-0805">Transcription regulation</keyword>
<dbReference type="NCBIfam" id="TIGR02937">
    <property type="entry name" value="sigma70-ECF"/>
    <property type="match status" value="1"/>
</dbReference>
<keyword evidence="3" id="KW-0731">Sigma factor</keyword>